<dbReference type="Pfam" id="PF10171">
    <property type="entry name" value="Tim29"/>
    <property type="match status" value="1"/>
</dbReference>
<protein>
    <submittedName>
        <fullName evidence="2">Uncharacterized protein C19orf52-like</fullName>
    </submittedName>
</protein>
<organism evidence="1 2">
    <name type="scientific">Priapulus caudatus</name>
    <name type="common">Priapulid worm</name>
    <dbReference type="NCBI Taxonomy" id="37621"/>
    <lineage>
        <taxon>Eukaryota</taxon>
        <taxon>Metazoa</taxon>
        <taxon>Ecdysozoa</taxon>
        <taxon>Scalidophora</taxon>
        <taxon>Priapulida</taxon>
        <taxon>Priapulimorpha</taxon>
        <taxon>Priapulimorphida</taxon>
        <taxon>Priapulidae</taxon>
        <taxon>Priapulus</taxon>
    </lineage>
</organism>
<dbReference type="PANTHER" id="PTHR21435">
    <property type="entry name" value="MITOCHONDRIAL IMPORT INNER MEMBRANE TRANSLOCASE SUBUNIT TIM29"/>
    <property type="match status" value="1"/>
</dbReference>
<proteinExistence type="predicted"/>
<sequence length="200" mass="22698">MAALMGSLRSKGIHFSKRISSSKARWSEKLKGGYLERIINYCKVIGEDYASVGRDVIVDSKAQPIKAAFYFSAIGLGVYAIRTNPTRHDFRISLLTSVNDNGLVSDNARNPQAATHVRQLVACENEGLIRHVDLGLMSLMWVDNYDEACKLYEARCPSLKPRWLTFNTRIVDIGCFGHWFLMERAMKEYDVNPDEFPDKD</sequence>
<dbReference type="Proteomes" id="UP000695022">
    <property type="component" value="Unplaced"/>
</dbReference>
<dbReference type="PANTHER" id="PTHR21435:SF1">
    <property type="entry name" value="MITOCHONDRIAL IMPORT INNER MEMBRANE TRANSLOCASE SUBUNIT TIM29"/>
    <property type="match status" value="1"/>
</dbReference>
<reference evidence="2" key="1">
    <citation type="submission" date="2025-08" db="UniProtKB">
        <authorList>
            <consortium name="RefSeq"/>
        </authorList>
    </citation>
    <scope>IDENTIFICATION</scope>
</reference>
<accession>A0ABM1E735</accession>
<dbReference type="InterPro" id="IPR019322">
    <property type="entry name" value="TIMM29"/>
</dbReference>
<gene>
    <name evidence="2" type="primary">LOC106809441</name>
</gene>
<dbReference type="RefSeq" id="XP_014668006.1">
    <property type="nucleotide sequence ID" value="XM_014812520.1"/>
</dbReference>
<keyword evidence="1" id="KW-1185">Reference proteome</keyword>
<name>A0ABM1E735_PRICU</name>
<dbReference type="GeneID" id="106809441"/>
<evidence type="ECO:0000313" key="2">
    <source>
        <dbReference type="RefSeq" id="XP_014668006.1"/>
    </source>
</evidence>
<evidence type="ECO:0000313" key="1">
    <source>
        <dbReference type="Proteomes" id="UP000695022"/>
    </source>
</evidence>